<keyword evidence="3" id="KW-0406">Ion transport</keyword>
<keyword evidence="3" id="KW-0813">Transport</keyword>
<evidence type="ECO:0000256" key="5">
    <source>
        <dbReference type="ARBA" id="ARBA00023303"/>
    </source>
</evidence>
<name>A0A103XRP6_CYNCS</name>
<keyword evidence="3" id="KW-0851">Voltage-gated channel</keyword>
<evidence type="ECO:0000313" key="9">
    <source>
        <dbReference type="Proteomes" id="UP000243975"/>
    </source>
</evidence>
<evidence type="ECO:0000256" key="6">
    <source>
        <dbReference type="SAM" id="MobiDB-lite"/>
    </source>
</evidence>
<dbReference type="PANTHER" id="PTHR45743">
    <property type="entry name" value="POTASSIUM CHANNEL AKT1"/>
    <property type="match status" value="1"/>
</dbReference>
<evidence type="ECO:0000313" key="8">
    <source>
        <dbReference type="EMBL" id="KVH95645.1"/>
    </source>
</evidence>
<dbReference type="STRING" id="59895.A0A103XRP6"/>
<dbReference type="Proteomes" id="UP000243975">
    <property type="component" value="Unassembled WGS sequence"/>
</dbReference>
<feature type="region of interest" description="Disordered" evidence="6">
    <location>
        <begin position="218"/>
        <end position="250"/>
    </location>
</feature>
<dbReference type="AlphaFoldDB" id="A0A103XRP6"/>
<accession>A0A103XRP6</accession>
<evidence type="ECO:0000256" key="4">
    <source>
        <dbReference type="ARBA" id="ARBA00022958"/>
    </source>
</evidence>
<keyword evidence="4" id="KW-0630">Potassium</keyword>
<keyword evidence="9" id="KW-1185">Reference proteome</keyword>
<dbReference type="EMBL" id="LEKV01004381">
    <property type="protein sequence ID" value="KVH95645.1"/>
    <property type="molecule type" value="Genomic_DNA"/>
</dbReference>
<dbReference type="Gramene" id="KVH95645">
    <property type="protein sequence ID" value="KVH95645"/>
    <property type="gene ID" value="Ccrd_002315"/>
</dbReference>
<keyword evidence="5" id="KW-0407">Ion channel</keyword>
<organism evidence="8 9">
    <name type="scientific">Cynara cardunculus var. scolymus</name>
    <name type="common">Globe artichoke</name>
    <name type="synonym">Cynara scolymus</name>
    <dbReference type="NCBI Taxonomy" id="59895"/>
    <lineage>
        <taxon>Eukaryota</taxon>
        <taxon>Viridiplantae</taxon>
        <taxon>Streptophyta</taxon>
        <taxon>Embryophyta</taxon>
        <taxon>Tracheophyta</taxon>
        <taxon>Spermatophyta</taxon>
        <taxon>Magnoliopsida</taxon>
        <taxon>eudicotyledons</taxon>
        <taxon>Gunneridae</taxon>
        <taxon>Pentapetalae</taxon>
        <taxon>asterids</taxon>
        <taxon>campanulids</taxon>
        <taxon>Asterales</taxon>
        <taxon>Asteraceae</taxon>
        <taxon>Carduoideae</taxon>
        <taxon>Cardueae</taxon>
        <taxon>Carduinae</taxon>
        <taxon>Cynara</taxon>
    </lineage>
</organism>
<keyword evidence="7" id="KW-0472">Membrane</keyword>
<dbReference type="GO" id="GO:0034702">
    <property type="term" value="C:monoatomic ion channel complex"/>
    <property type="evidence" value="ECO:0007669"/>
    <property type="project" value="UniProtKB-KW"/>
</dbReference>
<feature type="compositionally biased region" description="Basic and acidic residues" evidence="6">
    <location>
        <begin position="231"/>
        <end position="250"/>
    </location>
</feature>
<evidence type="ECO:0000256" key="7">
    <source>
        <dbReference type="SAM" id="Phobius"/>
    </source>
</evidence>
<keyword evidence="7" id="KW-1133">Transmembrane helix</keyword>
<feature type="transmembrane region" description="Helical" evidence="7">
    <location>
        <begin position="75"/>
        <end position="99"/>
    </location>
</feature>
<reference evidence="8 9" key="1">
    <citation type="journal article" date="2016" name="Sci. Rep.">
        <title>The genome sequence of the outbreeding globe artichoke constructed de novo incorporating a phase-aware low-pass sequencing strategy of F1 progeny.</title>
        <authorList>
            <person name="Scaglione D."/>
            <person name="Reyes-Chin-Wo S."/>
            <person name="Acquadro A."/>
            <person name="Froenicke L."/>
            <person name="Portis E."/>
            <person name="Beitel C."/>
            <person name="Tirone M."/>
            <person name="Mauro R."/>
            <person name="Lo Monaco A."/>
            <person name="Mauromicale G."/>
            <person name="Faccioli P."/>
            <person name="Cattivelli L."/>
            <person name="Rieseberg L."/>
            <person name="Michelmore R."/>
            <person name="Lanteri S."/>
        </authorList>
    </citation>
    <scope>NUCLEOTIDE SEQUENCE [LARGE SCALE GENOMIC DNA]</scope>
    <source>
        <strain evidence="8">2C</strain>
    </source>
</reference>
<comment type="caution">
    <text evidence="8">The sequence shown here is derived from an EMBL/GenBank/DDBJ whole genome shotgun (WGS) entry which is preliminary data.</text>
</comment>
<evidence type="ECO:0000256" key="2">
    <source>
        <dbReference type="ARBA" id="ARBA00022826"/>
    </source>
</evidence>
<dbReference type="GO" id="GO:0005249">
    <property type="term" value="F:voltage-gated potassium channel activity"/>
    <property type="evidence" value="ECO:0007669"/>
    <property type="project" value="InterPro"/>
</dbReference>
<gene>
    <name evidence="8" type="ORF">Ccrd_002315</name>
</gene>
<evidence type="ECO:0000256" key="1">
    <source>
        <dbReference type="ARBA" id="ARBA00022538"/>
    </source>
</evidence>
<protein>
    <submittedName>
        <fullName evidence="8">Uncharacterized protein</fullName>
    </submittedName>
</protein>
<sequence length="250" mass="27702">MRSPTPLYRRHSSEEMMKNMASVSSSLLPAFGTLIGDDSPPLKKYVIAPQIPVNSNSLMSSPLELAFTKVATGSLMFLDLVVDLFFAIDIVLTFFVAYLDKSTYLLVGDHSQIATRYVTHMLFPMDIASTLPFQSIYSKAPLRSGLWLPQSTPAVAAKTCQSALLQRDSINEMLRYASKNRLPEGLKEQLKFKTAELQQEEVMEDLPKAIRSSIAQLRKEGKKGVSSSETHLGEAELTRGRREGGAKLQS</sequence>
<dbReference type="PANTHER" id="PTHR45743:SF27">
    <property type="entry name" value="POTASSIUM CHANNEL KAT3"/>
    <property type="match status" value="1"/>
</dbReference>
<proteinExistence type="predicted"/>
<keyword evidence="7" id="KW-0812">Transmembrane</keyword>
<evidence type="ECO:0000256" key="3">
    <source>
        <dbReference type="ARBA" id="ARBA00022882"/>
    </source>
</evidence>
<keyword evidence="2" id="KW-0631">Potassium channel</keyword>
<keyword evidence="1" id="KW-0633">Potassium transport</keyword>
<dbReference type="InterPro" id="IPR045319">
    <property type="entry name" value="KAT/AKT"/>
</dbReference>